<organism evidence="3 4">
    <name type="scientific">Glutinoglossum americanum</name>
    <dbReference type="NCBI Taxonomy" id="1670608"/>
    <lineage>
        <taxon>Eukaryota</taxon>
        <taxon>Fungi</taxon>
        <taxon>Dikarya</taxon>
        <taxon>Ascomycota</taxon>
        <taxon>Pezizomycotina</taxon>
        <taxon>Geoglossomycetes</taxon>
        <taxon>Geoglossales</taxon>
        <taxon>Geoglossaceae</taxon>
        <taxon>Glutinoglossum</taxon>
    </lineage>
</organism>
<dbReference type="OrthoDB" id="3364132at2759"/>
<evidence type="ECO:0000313" key="3">
    <source>
        <dbReference type="EMBL" id="KAH0535921.1"/>
    </source>
</evidence>
<comment type="caution">
    <text evidence="3">The sequence shown here is derived from an EMBL/GenBank/DDBJ whole genome shotgun (WGS) entry which is preliminary data.</text>
</comment>
<sequence length="286" mass="31000">MAIINGLEVVIVSNGKNLKEYDNPDGDDHGDDSGLAQKVEKFIEASNGAKFAIQCTIKPSFPLYGADGVSVGFYTDGQYINGRSVSVDLLRTRGWTGTASNMVYFCHERNTWMDAELSFGDLRTVEGGASEQSSSCLIKSLGVIKVTISRGAKKEGGRFKPPKGDIIGSEVSEKAVKGRAITNRVTSPSPMPIERREPIKLPIGATDGREDASREELLKAEEIRRLRERLVELEGGSGAIMGEAKVKNEPSSSGPRVKRERAGQDASATPRQKRSKVIEVVDLTDD</sequence>
<keyword evidence="4" id="KW-1185">Reference proteome</keyword>
<dbReference type="PANTHER" id="PTHR36223:SF1">
    <property type="entry name" value="TRANSCRIPTION ELONGATION FACTOR EAF N-TERMINAL DOMAIN-CONTAINING PROTEIN"/>
    <property type="match status" value="1"/>
</dbReference>
<evidence type="ECO:0000256" key="1">
    <source>
        <dbReference type="SAM" id="MobiDB-lite"/>
    </source>
</evidence>
<dbReference type="PANTHER" id="PTHR36223">
    <property type="entry name" value="BETA-LACTAMASE-TYPE TRANSPEPTIDASE FOLD DOMAIN CONTAINING PROTEIN"/>
    <property type="match status" value="1"/>
</dbReference>
<dbReference type="EMBL" id="JAGHQL010000255">
    <property type="protein sequence ID" value="KAH0535921.1"/>
    <property type="molecule type" value="Genomic_DNA"/>
</dbReference>
<feature type="domain" description="DUF7918" evidence="2">
    <location>
        <begin position="6"/>
        <end position="194"/>
    </location>
</feature>
<evidence type="ECO:0000313" key="4">
    <source>
        <dbReference type="Proteomes" id="UP000698800"/>
    </source>
</evidence>
<feature type="region of interest" description="Disordered" evidence="1">
    <location>
        <begin position="237"/>
        <end position="286"/>
    </location>
</feature>
<dbReference type="InterPro" id="IPR057678">
    <property type="entry name" value="DUF7918"/>
</dbReference>
<dbReference type="Pfam" id="PF25534">
    <property type="entry name" value="DUF7918"/>
    <property type="match status" value="1"/>
</dbReference>
<reference evidence="3" key="1">
    <citation type="submission" date="2021-03" db="EMBL/GenBank/DDBJ databases">
        <title>Comparative genomics and phylogenomic investigation of the class Geoglossomycetes provide insights into ecological specialization and systematics.</title>
        <authorList>
            <person name="Melie T."/>
            <person name="Pirro S."/>
            <person name="Miller A.N."/>
            <person name="Quandt A."/>
        </authorList>
    </citation>
    <scope>NUCLEOTIDE SEQUENCE</scope>
    <source>
        <strain evidence="3">GBOQ0MN5Z8</strain>
    </source>
</reference>
<dbReference type="AlphaFoldDB" id="A0A9P8KWQ7"/>
<dbReference type="Proteomes" id="UP000698800">
    <property type="component" value="Unassembled WGS sequence"/>
</dbReference>
<name>A0A9P8KWQ7_9PEZI</name>
<proteinExistence type="predicted"/>
<accession>A0A9P8KWQ7</accession>
<evidence type="ECO:0000259" key="2">
    <source>
        <dbReference type="Pfam" id="PF25534"/>
    </source>
</evidence>
<protein>
    <recommendedName>
        <fullName evidence="2">DUF7918 domain-containing protein</fullName>
    </recommendedName>
</protein>
<gene>
    <name evidence="3" type="ORF">FGG08_007164</name>
</gene>